<feature type="chain" id="PRO_5044648757" evidence="2">
    <location>
        <begin position="17"/>
        <end position="176"/>
    </location>
</feature>
<dbReference type="RefSeq" id="XP_021033760.1">
    <property type="nucleotide sequence ID" value="XM_021178101.2"/>
</dbReference>
<name>A0A6P5QRH7_MUSCR</name>
<feature type="signal peptide" evidence="2">
    <location>
        <begin position="1"/>
        <end position="16"/>
    </location>
</feature>
<feature type="transmembrane region" description="Helical" evidence="1">
    <location>
        <begin position="147"/>
        <end position="166"/>
    </location>
</feature>
<dbReference type="GeneID" id="110305926"/>
<dbReference type="PANTHER" id="PTHR38808:SF1">
    <property type="entry name" value="SPERM-EGG FUSION PROTEIN TMEM95"/>
    <property type="match status" value="1"/>
</dbReference>
<evidence type="ECO:0000313" key="4">
    <source>
        <dbReference type="RefSeq" id="XP_021033760.1"/>
    </source>
</evidence>
<evidence type="ECO:0000313" key="3">
    <source>
        <dbReference type="Proteomes" id="UP000515126"/>
    </source>
</evidence>
<dbReference type="GO" id="GO:0002080">
    <property type="term" value="C:acrosomal membrane"/>
    <property type="evidence" value="ECO:0007669"/>
    <property type="project" value="Ensembl"/>
</dbReference>
<keyword evidence="2" id="KW-0732">Signal</keyword>
<dbReference type="InterPro" id="IPR027984">
    <property type="entry name" value="TMEM95"/>
</dbReference>
<keyword evidence="1" id="KW-1133">Transmembrane helix</keyword>
<keyword evidence="1 4" id="KW-0812">Transmembrane</keyword>
<keyword evidence="1" id="KW-0472">Membrane</keyword>
<gene>
    <name evidence="4 5" type="primary">Tmem95</name>
</gene>
<dbReference type="CTD" id="339168"/>
<organism evidence="3 4">
    <name type="scientific">Mus caroli</name>
    <name type="common">Ryukyu mouse</name>
    <name type="synonym">Ricefield mouse</name>
    <dbReference type="NCBI Taxonomy" id="10089"/>
    <lineage>
        <taxon>Eukaryota</taxon>
        <taxon>Metazoa</taxon>
        <taxon>Chordata</taxon>
        <taxon>Craniata</taxon>
        <taxon>Vertebrata</taxon>
        <taxon>Euteleostomi</taxon>
        <taxon>Mammalia</taxon>
        <taxon>Eutheria</taxon>
        <taxon>Euarchontoglires</taxon>
        <taxon>Glires</taxon>
        <taxon>Rodentia</taxon>
        <taxon>Myomorpha</taxon>
        <taxon>Muroidea</taxon>
        <taxon>Muridae</taxon>
        <taxon>Murinae</taxon>
        <taxon>Mus</taxon>
        <taxon>Mus</taxon>
    </lineage>
</organism>
<evidence type="ECO:0000256" key="1">
    <source>
        <dbReference type="SAM" id="Phobius"/>
    </source>
</evidence>
<dbReference type="Pfam" id="PF15203">
    <property type="entry name" value="TMEM95"/>
    <property type="match status" value="1"/>
</dbReference>
<sequence>MWVLALGGAFLAVAKACIFCRLQDHALANRLAQLNNQTKPKWKWKEWASPDFSAFALDEVSMKQVTEKTHRVLRVIEKKGSVSLIPLYWQWLQKTRIPQYTREALCAPVCRGSTILYNCSTCEGKEESCWPQKRCYPDSHDLWDARILLLCIFGIVLLSGVVSLQVEYLKLQAKDL</sequence>
<dbReference type="PANTHER" id="PTHR38808">
    <property type="entry name" value="TRANSMEMBRANE PROTEIN 95"/>
    <property type="match status" value="1"/>
</dbReference>
<accession>A0A6P5QRH7</accession>
<evidence type="ECO:0000256" key="2">
    <source>
        <dbReference type="SAM" id="SignalP"/>
    </source>
</evidence>
<proteinExistence type="predicted"/>
<protein>
    <submittedName>
        <fullName evidence="4 5">Transmembrane protein 95</fullName>
    </submittedName>
</protein>
<dbReference type="KEGG" id="mcal:110305926"/>
<dbReference type="RefSeq" id="XP_029339972.1">
    <property type="nucleotide sequence ID" value="XM_029484112.1"/>
</dbReference>
<reference evidence="4 5" key="1">
    <citation type="submission" date="2025-04" db="UniProtKB">
        <authorList>
            <consortium name="RefSeq"/>
        </authorList>
    </citation>
    <scope>IDENTIFICATION</scope>
</reference>
<dbReference type="GO" id="GO:0097524">
    <property type="term" value="C:sperm plasma membrane"/>
    <property type="evidence" value="ECO:0007669"/>
    <property type="project" value="InterPro"/>
</dbReference>
<dbReference type="GO" id="GO:0007342">
    <property type="term" value="P:fusion of sperm to egg plasma membrane involved in single fertilization"/>
    <property type="evidence" value="ECO:0007669"/>
    <property type="project" value="Ensembl"/>
</dbReference>
<dbReference type="Proteomes" id="UP000515126">
    <property type="component" value="Chromosome 11"/>
</dbReference>
<keyword evidence="3" id="KW-1185">Reference proteome</keyword>
<evidence type="ECO:0000313" key="5">
    <source>
        <dbReference type="RefSeq" id="XP_029339972.1"/>
    </source>
</evidence>
<dbReference type="AlphaFoldDB" id="A0A6P5QRH7"/>